<evidence type="ECO:0000256" key="1">
    <source>
        <dbReference type="SAM" id="SignalP"/>
    </source>
</evidence>
<dbReference type="AlphaFoldDB" id="A0A7C8GT66"/>
<evidence type="ECO:0000313" key="3">
    <source>
        <dbReference type="Proteomes" id="UP000480246"/>
    </source>
</evidence>
<accession>A0A7C8GT66</accession>
<feature type="signal peptide" evidence="1">
    <location>
        <begin position="1"/>
        <end position="23"/>
    </location>
</feature>
<dbReference type="EMBL" id="WEID01000052">
    <property type="protein sequence ID" value="KAB8135711.1"/>
    <property type="molecule type" value="Genomic_DNA"/>
</dbReference>
<reference evidence="2 3" key="1">
    <citation type="submission" date="2019-10" db="EMBL/GenBank/DDBJ databases">
        <title>Gracilibacillus sp. nov. isolated from rice seeds.</title>
        <authorList>
            <person name="He S."/>
        </authorList>
    </citation>
    <scope>NUCLEOTIDE SEQUENCE [LARGE SCALE GENOMIC DNA]</scope>
    <source>
        <strain evidence="2 3">TD8</strain>
    </source>
</reference>
<sequence length="234" mass="27129">MKNLLKIQLLFFLLSCFLLGCSADEAGLEEVDGTDITYSEFFKSYDRLDQRENITYYKPVPIMELQSSFPNHVVNTIDTNRLPFEVEKEIAYLVTSENEEGDLQRQVQLTYHSKSDPGDFFIMTITEVEQNPLTEVDMTDKLDYAGNELKKYTLTEGLPVFQQIITMNSSLVYRYYDFDEANERLSVVADSANEIYAYHDGFVYHAGYMVDSEETTHEQMLELTRDYILGHDDT</sequence>
<dbReference type="PROSITE" id="PS51257">
    <property type="entry name" value="PROKAR_LIPOPROTEIN"/>
    <property type="match status" value="1"/>
</dbReference>
<gene>
    <name evidence="2" type="ORF">F9U64_10555</name>
</gene>
<keyword evidence="1" id="KW-0732">Signal</keyword>
<proteinExistence type="predicted"/>
<keyword evidence="3" id="KW-1185">Reference proteome</keyword>
<organism evidence="2 3">
    <name type="scientific">Gracilibacillus oryzae</name>
    <dbReference type="NCBI Taxonomy" id="1672701"/>
    <lineage>
        <taxon>Bacteria</taxon>
        <taxon>Bacillati</taxon>
        <taxon>Bacillota</taxon>
        <taxon>Bacilli</taxon>
        <taxon>Bacillales</taxon>
        <taxon>Bacillaceae</taxon>
        <taxon>Gracilibacillus</taxon>
    </lineage>
</organism>
<evidence type="ECO:0000313" key="2">
    <source>
        <dbReference type="EMBL" id="KAB8135711.1"/>
    </source>
</evidence>
<feature type="chain" id="PRO_5028943510" description="Lipoprotein" evidence="1">
    <location>
        <begin position="24"/>
        <end position="234"/>
    </location>
</feature>
<dbReference type="OrthoDB" id="1116171at2"/>
<comment type="caution">
    <text evidence="2">The sequence shown here is derived from an EMBL/GenBank/DDBJ whole genome shotgun (WGS) entry which is preliminary data.</text>
</comment>
<name>A0A7C8GT66_9BACI</name>
<dbReference type="RefSeq" id="WP_153403164.1">
    <property type="nucleotide sequence ID" value="NZ_ML762430.1"/>
</dbReference>
<dbReference type="Proteomes" id="UP000480246">
    <property type="component" value="Unassembled WGS sequence"/>
</dbReference>
<evidence type="ECO:0008006" key="4">
    <source>
        <dbReference type="Google" id="ProtNLM"/>
    </source>
</evidence>
<protein>
    <recommendedName>
        <fullName evidence="4">Lipoprotein</fullName>
    </recommendedName>
</protein>